<keyword evidence="5" id="KW-1185">Reference proteome</keyword>
<organism evidence="4 5">
    <name type="scientific">Motiliproteus coralliicola</name>
    <dbReference type="NCBI Taxonomy" id="2283196"/>
    <lineage>
        <taxon>Bacteria</taxon>
        <taxon>Pseudomonadati</taxon>
        <taxon>Pseudomonadota</taxon>
        <taxon>Gammaproteobacteria</taxon>
        <taxon>Oceanospirillales</taxon>
        <taxon>Oceanospirillaceae</taxon>
        <taxon>Motiliproteus</taxon>
    </lineage>
</organism>
<dbReference type="AlphaFoldDB" id="A0A369WEZ2"/>
<feature type="compositionally biased region" description="Polar residues" evidence="3">
    <location>
        <begin position="52"/>
        <end position="64"/>
    </location>
</feature>
<evidence type="ECO:0000313" key="5">
    <source>
        <dbReference type="Proteomes" id="UP000253769"/>
    </source>
</evidence>
<comment type="similarity">
    <text evidence="1">Belongs to the SlyX family.</text>
</comment>
<evidence type="ECO:0000256" key="3">
    <source>
        <dbReference type="SAM" id="MobiDB-lite"/>
    </source>
</evidence>
<protein>
    <recommendedName>
        <fullName evidence="1">Protein SlyX homolog</fullName>
    </recommendedName>
</protein>
<proteinExistence type="inferred from homology"/>
<sequence>MEPTESLEDQLIELQSRQAFQDDSIQSLSDELAKQQLEIERLGRMVKLLSEQLKQVGTGPTSNPADEPPPPHY</sequence>
<evidence type="ECO:0000256" key="2">
    <source>
        <dbReference type="SAM" id="Coils"/>
    </source>
</evidence>
<comment type="caution">
    <text evidence="4">The sequence shown here is derived from an EMBL/GenBank/DDBJ whole genome shotgun (WGS) entry which is preliminary data.</text>
</comment>
<dbReference type="PANTHER" id="PTHR36508">
    <property type="entry name" value="PROTEIN SLYX"/>
    <property type="match status" value="1"/>
</dbReference>
<dbReference type="Gene3D" id="1.20.5.300">
    <property type="match status" value="1"/>
</dbReference>
<dbReference type="HAMAP" id="MF_00715">
    <property type="entry name" value="SlyX"/>
    <property type="match status" value="1"/>
</dbReference>
<feature type="coiled-coil region" evidence="2">
    <location>
        <begin position="25"/>
        <end position="52"/>
    </location>
</feature>
<keyword evidence="2" id="KW-0175">Coiled coil</keyword>
<dbReference type="Pfam" id="PF04102">
    <property type="entry name" value="SlyX"/>
    <property type="match status" value="1"/>
</dbReference>
<name>A0A369WEZ2_9GAMM</name>
<dbReference type="InterPro" id="IPR007236">
    <property type="entry name" value="SlyX"/>
</dbReference>
<reference evidence="4 5" key="1">
    <citation type="submission" date="2018-07" db="EMBL/GenBank/DDBJ databases">
        <title>Motiliproteus coralliicola sp. nov., a bacterium isolated from Coral.</title>
        <authorList>
            <person name="Wang G."/>
        </authorList>
    </citation>
    <scope>NUCLEOTIDE SEQUENCE [LARGE SCALE GENOMIC DNA]</scope>
    <source>
        <strain evidence="4 5">C34</strain>
    </source>
</reference>
<dbReference type="Proteomes" id="UP000253769">
    <property type="component" value="Unassembled WGS sequence"/>
</dbReference>
<accession>A0A369WEZ2</accession>
<feature type="region of interest" description="Disordered" evidence="3">
    <location>
        <begin position="52"/>
        <end position="73"/>
    </location>
</feature>
<evidence type="ECO:0000256" key="1">
    <source>
        <dbReference type="HAMAP-Rule" id="MF_00715"/>
    </source>
</evidence>
<dbReference type="OrthoDB" id="5771733at2"/>
<evidence type="ECO:0000313" key="4">
    <source>
        <dbReference type="EMBL" id="RDE19921.1"/>
    </source>
</evidence>
<dbReference type="PANTHER" id="PTHR36508:SF1">
    <property type="entry name" value="PROTEIN SLYX"/>
    <property type="match status" value="1"/>
</dbReference>
<gene>
    <name evidence="1" type="primary">slyX</name>
    <name evidence="4" type="ORF">DV711_13720</name>
</gene>
<dbReference type="EMBL" id="QQOH01000003">
    <property type="protein sequence ID" value="RDE19921.1"/>
    <property type="molecule type" value="Genomic_DNA"/>
</dbReference>
<dbReference type="RefSeq" id="WP_114696264.1">
    <property type="nucleotide sequence ID" value="NZ_QQOH01000003.1"/>
</dbReference>